<evidence type="ECO:0000313" key="3">
    <source>
        <dbReference type="Proteomes" id="UP000223606"/>
    </source>
</evidence>
<evidence type="ECO:0000313" key="2">
    <source>
        <dbReference type="EMBL" id="SON55859.1"/>
    </source>
</evidence>
<sequence>MRATGRVALLVAATICGVSTACAFDVKSTVANVNLPDLKSEARIDQAFRDGTRAYFSGDKQAAVDGLKFAAEYGHPAAQWKLGRMYAEGDGVTENDLQAFDYFNQIVAAHADDSPTSPQAPYVANAFVEIGNYYRHGIPNSTIQQNGRRAREIMTYAASYFGDADAQVELANMYLAGEGGDRDPRQAARWLMLAAKKGQVDAQAKLGQLLLSGDGLPASPIHGLMWLTVALKRAQTLGYDVSKIREMQENAFSFANETVRRAAISLANSWLTENKTVVAAADH</sequence>
<proteinExistence type="predicted"/>
<name>A0A2C9D6Q8_9HYPH</name>
<feature type="signal peptide" evidence="1">
    <location>
        <begin position="1"/>
        <end position="23"/>
    </location>
</feature>
<dbReference type="PROSITE" id="PS51257">
    <property type="entry name" value="PROKAR_LIPOPROTEIN"/>
    <property type="match status" value="1"/>
</dbReference>
<dbReference type="SMART" id="SM00671">
    <property type="entry name" value="SEL1"/>
    <property type="match status" value="4"/>
</dbReference>
<dbReference type="InterPro" id="IPR011990">
    <property type="entry name" value="TPR-like_helical_dom_sf"/>
</dbReference>
<dbReference type="KEGG" id="hdi:HDIA_2318"/>
<keyword evidence="3" id="KW-1185">Reference proteome</keyword>
<dbReference type="Gene3D" id="1.25.40.10">
    <property type="entry name" value="Tetratricopeptide repeat domain"/>
    <property type="match status" value="2"/>
</dbReference>
<dbReference type="InterPro" id="IPR006597">
    <property type="entry name" value="Sel1-like"/>
</dbReference>
<dbReference type="PANTHER" id="PTHR11102">
    <property type="entry name" value="SEL-1-LIKE PROTEIN"/>
    <property type="match status" value="1"/>
</dbReference>
<protein>
    <submittedName>
        <fullName evidence="2">Polar organelle development protein</fullName>
    </submittedName>
</protein>
<accession>A0A2C9D6Q8</accession>
<dbReference type="EMBL" id="LT960614">
    <property type="protein sequence ID" value="SON55859.1"/>
    <property type="molecule type" value="Genomic_DNA"/>
</dbReference>
<dbReference type="AlphaFoldDB" id="A0A2C9D6Q8"/>
<dbReference type="SUPFAM" id="SSF81901">
    <property type="entry name" value="HCP-like"/>
    <property type="match status" value="1"/>
</dbReference>
<organism evidence="2 3">
    <name type="scientific">Hartmannibacter diazotrophicus</name>
    <dbReference type="NCBI Taxonomy" id="1482074"/>
    <lineage>
        <taxon>Bacteria</taxon>
        <taxon>Pseudomonadati</taxon>
        <taxon>Pseudomonadota</taxon>
        <taxon>Alphaproteobacteria</taxon>
        <taxon>Hyphomicrobiales</taxon>
        <taxon>Pleomorphomonadaceae</taxon>
        <taxon>Hartmannibacter</taxon>
    </lineage>
</organism>
<reference evidence="3" key="1">
    <citation type="submission" date="2017-09" db="EMBL/GenBank/DDBJ databases">
        <title>Genome sequence of Nannocystis excedens DSM 71.</title>
        <authorList>
            <person name="Blom J."/>
        </authorList>
    </citation>
    <scope>NUCLEOTIDE SEQUENCE [LARGE SCALE GENOMIC DNA]</scope>
    <source>
        <strain evidence="3">type strain: E19</strain>
    </source>
</reference>
<keyword evidence="1" id="KW-0732">Signal</keyword>
<dbReference type="OrthoDB" id="9796900at2"/>
<dbReference type="InterPro" id="IPR050767">
    <property type="entry name" value="Sel1_AlgK"/>
</dbReference>
<gene>
    <name evidence="2" type="primary">podJ_1</name>
    <name evidence="2" type="ORF">HDIA_2318</name>
</gene>
<dbReference type="Proteomes" id="UP000223606">
    <property type="component" value="Chromosome 1"/>
</dbReference>
<evidence type="ECO:0000256" key="1">
    <source>
        <dbReference type="SAM" id="SignalP"/>
    </source>
</evidence>
<dbReference type="PANTHER" id="PTHR11102:SF160">
    <property type="entry name" value="ERAD-ASSOCIATED E3 UBIQUITIN-PROTEIN LIGASE COMPONENT HRD3"/>
    <property type="match status" value="1"/>
</dbReference>
<feature type="chain" id="PRO_5013220133" evidence="1">
    <location>
        <begin position="24"/>
        <end position="283"/>
    </location>
</feature>
<dbReference type="Pfam" id="PF08238">
    <property type="entry name" value="Sel1"/>
    <property type="match status" value="4"/>
</dbReference>